<dbReference type="Gene3D" id="2.60.120.260">
    <property type="entry name" value="Galactose-binding domain-like"/>
    <property type="match status" value="1"/>
</dbReference>
<evidence type="ECO:0000259" key="10">
    <source>
        <dbReference type="Pfam" id="PF00754"/>
    </source>
</evidence>
<dbReference type="GO" id="GO:0005975">
    <property type="term" value="P:carbohydrate metabolic process"/>
    <property type="evidence" value="ECO:0007669"/>
    <property type="project" value="InterPro"/>
</dbReference>
<dbReference type="Proteomes" id="UP000275394">
    <property type="component" value="Unassembled WGS sequence"/>
</dbReference>
<keyword evidence="5" id="KW-0326">Glycosidase</keyword>
<evidence type="ECO:0000313" key="12">
    <source>
        <dbReference type="EMBL" id="ROS01430.1"/>
    </source>
</evidence>
<feature type="domain" description="Beta-hexosaminidase bacterial type N-terminal" evidence="11">
    <location>
        <begin position="16"/>
        <end position="139"/>
    </location>
</feature>
<dbReference type="GO" id="GO:0016020">
    <property type="term" value="C:membrane"/>
    <property type="evidence" value="ECO:0007669"/>
    <property type="project" value="TreeGrafter"/>
</dbReference>
<dbReference type="EMBL" id="RKHR01000004">
    <property type="protein sequence ID" value="ROS01430.1"/>
    <property type="molecule type" value="Genomic_DNA"/>
</dbReference>
<dbReference type="Gene3D" id="3.20.20.80">
    <property type="entry name" value="Glycosidases"/>
    <property type="match status" value="1"/>
</dbReference>
<evidence type="ECO:0000256" key="8">
    <source>
        <dbReference type="PIRSR" id="PIRSR625705-1"/>
    </source>
</evidence>
<dbReference type="InterPro" id="IPR017853">
    <property type="entry name" value="GH"/>
</dbReference>
<evidence type="ECO:0000313" key="13">
    <source>
        <dbReference type="Proteomes" id="UP000275394"/>
    </source>
</evidence>
<dbReference type="GO" id="GO:0004563">
    <property type="term" value="F:beta-N-acetylhexosaminidase activity"/>
    <property type="evidence" value="ECO:0007669"/>
    <property type="project" value="UniProtKB-EC"/>
</dbReference>
<name>A0A3N2DNR0_9GAMM</name>
<comment type="similarity">
    <text evidence="2">Belongs to the glycosyl hydrolase 20 family.</text>
</comment>
<comment type="catalytic activity">
    <reaction evidence="1">
        <text>Hydrolysis of terminal non-reducing N-acetyl-D-hexosamine residues in N-acetyl-beta-D-hexosaminides.</text>
        <dbReference type="EC" id="3.2.1.52"/>
    </reaction>
</comment>
<dbReference type="Pfam" id="PF00754">
    <property type="entry name" value="F5_F8_type_C"/>
    <property type="match status" value="1"/>
</dbReference>
<evidence type="ECO:0000256" key="7">
    <source>
        <dbReference type="ARBA" id="ARBA00033000"/>
    </source>
</evidence>
<keyword evidence="13" id="KW-1185">Reference proteome</keyword>
<dbReference type="AlphaFoldDB" id="A0A3N2DNR0"/>
<evidence type="ECO:0000256" key="5">
    <source>
        <dbReference type="ARBA" id="ARBA00023295"/>
    </source>
</evidence>
<comment type="caution">
    <text evidence="12">The sequence shown here is derived from an EMBL/GenBank/DDBJ whole genome shotgun (WGS) entry which is preliminary data.</text>
</comment>
<dbReference type="InterPro" id="IPR008979">
    <property type="entry name" value="Galactose-bd-like_sf"/>
</dbReference>
<evidence type="ECO:0000256" key="2">
    <source>
        <dbReference type="ARBA" id="ARBA00006285"/>
    </source>
</evidence>
<organism evidence="12 13">
    <name type="scientific">Sinobacterium caligoides</name>
    <dbReference type="NCBI Taxonomy" id="933926"/>
    <lineage>
        <taxon>Bacteria</taxon>
        <taxon>Pseudomonadati</taxon>
        <taxon>Pseudomonadota</taxon>
        <taxon>Gammaproteobacteria</taxon>
        <taxon>Cellvibrionales</taxon>
        <taxon>Spongiibacteraceae</taxon>
        <taxon>Sinobacterium</taxon>
    </lineage>
</organism>
<evidence type="ECO:0000256" key="3">
    <source>
        <dbReference type="ARBA" id="ARBA00012663"/>
    </source>
</evidence>
<dbReference type="InterPro" id="IPR015883">
    <property type="entry name" value="Glyco_hydro_20_cat"/>
</dbReference>
<accession>A0A3N2DNR0</accession>
<feature type="active site" description="Proton donor" evidence="8">
    <location>
        <position position="318"/>
    </location>
</feature>
<dbReference type="InterPro" id="IPR025705">
    <property type="entry name" value="Beta_hexosaminidase_sua/sub"/>
</dbReference>
<evidence type="ECO:0000256" key="6">
    <source>
        <dbReference type="ARBA" id="ARBA00030512"/>
    </source>
</evidence>
<dbReference type="GO" id="GO:0030203">
    <property type="term" value="P:glycosaminoglycan metabolic process"/>
    <property type="evidence" value="ECO:0007669"/>
    <property type="project" value="TreeGrafter"/>
</dbReference>
<dbReference type="PANTHER" id="PTHR22600">
    <property type="entry name" value="BETA-HEXOSAMINIDASE"/>
    <property type="match status" value="1"/>
</dbReference>
<dbReference type="EC" id="3.2.1.52" evidence="3"/>
<dbReference type="PANTHER" id="PTHR22600:SF57">
    <property type="entry name" value="BETA-N-ACETYLHEXOSAMINIDASE"/>
    <property type="match status" value="1"/>
</dbReference>
<evidence type="ECO:0000259" key="11">
    <source>
        <dbReference type="Pfam" id="PF02838"/>
    </source>
</evidence>
<dbReference type="Pfam" id="PF00728">
    <property type="entry name" value="Glyco_hydro_20"/>
    <property type="match status" value="1"/>
</dbReference>
<reference evidence="12 13" key="1">
    <citation type="submission" date="2018-11" db="EMBL/GenBank/DDBJ databases">
        <title>Genomic Encyclopedia of Type Strains, Phase IV (KMG-IV): sequencing the most valuable type-strain genomes for metagenomic binning, comparative biology and taxonomic classification.</title>
        <authorList>
            <person name="Goeker M."/>
        </authorList>
    </citation>
    <scope>NUCLEOTIDE SEQUENCE [LARGE SCALE GENOMIC DNA]</scope>
    <source>
        <strain evidence="12 13">DSM 100316</strain>
    </source>
</reference>
<evidence type="ECO:0000259" key="9">
    <source>
        <dbReference type="Pfam" id="PF00728"/>
    </source>
</evidence>
<evidence type="ECO:0000256" key="1">
    <source>
        <dbReference type="ARBA" id="ARBA00001231"/>
    </source>
</evidence>
<dbReference type="Pfam" id="PF02838">
    <property type="entry name" value="Glyco_hydro_20b"/>
    <property type="match status" value="1"/>
</dbReference>
<dbReference type="InterPro" id="IPR029018">
    <property type="entry name" value="Hex-like_dom2"/>
</dbReference>
<dbReference type="InterPro" id="IPR000421">
    <property type="entry name" value="FA58C"/>
</dbReference>
<sequence length="747" mass="84157">MVAVNNTMANINSKNNLIPSPESITLGDGFFVFNKDTALVANTDVLATLPQEVRSWLLVEQSLLLRQSQHDPVNANRVLLALDQQLAAEAYSVLVDEYGVTVRASSGAGFYYAYQSLRQLAVQAEKQQLSLPYLTLHDAPRYPWRGMMLDVSRHFYGVDFVKRFIDLMAMHKMNVFHWHLTDDQGWRIEIEGYPLLTSVAAYRDETVVGHTSNKNPVYDGKRHGGYYTQQQIRDVVAYAQDKNILIVPEIDVPGHVSALLEAYPQYGCLKKSYKAQTRFGIFVDVLCPTEETFTLIDDIVEQVSSLFPGPYLHIGGDEVKTDHWRDCDACQALMKREGLTSLRKIQGYFVSRIGETAAKYGKKLIGWDEVLEGDVANSTTIMSWRGMEGGITAAKAGHDVVMTPVSHVYFDFYQSTSLDSPQRIHGLTPLSKVYQFELTPEVLSPTEAKFIKGGQGNVWTEYLPTEASVETAILPRMTALAEALWSRDENKDWDDFSRRLPAFLSQLEQQGYQVSPARFKPLAMTTVDSEGRIVVSFSVDSPNIDIYVWTDHTPEKLYSQPILATKAETYYAVGINRDSGERFGHEVVSVEPHKALAKPVRYLNTPEVTGNPLGGQLLVSGMLATDRIFQYHEWGGFDERGMDASIDLQEPTTVQSLRIGFDTGLHRRLYRPTAITVYISNNEKDWQQVAAATNEAILLADRSLTLKWPLLTARYVRVVAENNNRDYSAEEKREIAMTVHIDELVLH</sequence>
<dbReference type="SUPFAM" id="SSF49785">
    <property type="entry name" value="Galactose-binding domain-like"/>
    <property type="match status" value="1"/>
</dbReference>
<proteinExistence type="inferred from homology"/>
<dbReference type="SUPFAM" id="SSF55545">
    <property type="entry name" value="beta-N-acetylhexosaminidase-like domain"/>
    <property type="match status" value="1"/>
</dbReference>
<protein>
    <recommendedName>
        <fullName evidence="3">beta-N-acetylhexosaminidase</fullName>
        <ecNumber evidence="3">3.2.1.52</ecNumber>
    </recommendedName>
    <alternativeName>
        <fullName evidence="6">Beta-N-acetylhexosaminidase</fullName>
    </alternativeName>
    <alternativeName>
        <fullName evidence="7">N-acetyl-beta-glucosaminidase</fullName>
    </alternativeName>
</protein>
<feature type="domain" description="F5/8 type C" evidence="10">
    <location>
        <begin position="631"/>
        <end position="726"/>
    </location>
</feature>
<dbReference type="PRINTS" id="PR00738">
    <property type="entry name" value="GLHYDRLASE20"/>
</dbReference>
<dbReference type="SUPFAM" id="SSF51445">
    <property type="entry name" value="(Trans)glycosidases"/>
    <property type="match status" value="1"/>
</dbReference>
<dbReference type="CDD" id="cd06563">
    <property type="entry name" value="GH20_chitobiase-like"/>
    <property type="match status" value="1"/>
</dbReference>
<feature type="domain" description="Glycoside hydrolase family 20 catalytic" evidence="9">
    <location>
        <begin position="142"/>
        <end position="487"/>
    </location>
</feature>
<evidence type="ECO:0000256" key="4">
    <source>
        <dbReference type="ARBA" id="ARBA00022801"/>
    </source>
</evidence>
<gene>
    <name evidence="12" type="ORF">EDC56_1871</name>
</gene>
<dbReference type="InterPro" id="IPR015882">
    <property type="entry name" value="HEX_bac_N"/>
</dbReference>
<dbReference type="Gene3D" id="3.30.379.10">
    <property type="entry name" value="Chitobiase/beta-hexosaminidase domain 2-like"/>
    <property type="match status" value="1"/>
</dbReference>
<keyword evidence="4" id="KW-0378">Hydrolase</keyword>